<sequence length="58" mass="6139">MQRVCFLSGAVDVAVAGGLATGAWGYACEGSLRIMSTESSSLSLTPRTRPRPRPRAGW</sequence>
<dbReference type="RefSeq" id="XP_025530438.1">
    <property type="nucleotide sequence ID" value="XM_025666968.1"/>
</dbReference>
<accession>A0A8T8X9J5</accession>
<dbReference type="Proteomes" id="UP000249497">
    <property type="component" value="Unassembled WGS sequence"/>
</dbReference>
<feature type="compositionally biased region" description="Basic residues" evidence="1">
    <location>
        <begin position="48"/>
        <end position="58"/>
    </location>
</feature>
<gene>
    <name evidence="2" type="ORF">BO86DRAFT_227059</name>
</gene>
<evidence type="ECO:0000313" key="2">
    <source>
        <dbReference type="EMBL" id="RAH84544.1"/>
    </source>
</evidence>
<feature type="region of interest" description="Disordered" evidence="1">
    <location>
        <begin position="38"/>
        <end position="58"/>
    </location>
</feature>
<feature type="compositionally biased region" description="Low complexity" evidence="1">
    <location>
        <begin position="38"/>
        <end position="47"/>
    </location>
</feature>
<evidence type="ECO:0000256" key="1">
    <source>
        <dbReference type="SAM" id="MobiDB-lite"/>
    </source>
</evidence>
<protein>
    <submittedName>
        <fullName evidence="2">Uncharacterized protein</fullName>
    </submittedName>
</protein>
<reference evidence="2 3" key="1">
    <citation type="submission" date="2018-02" db="EMBL/GenBank/DDBJ databases">
        <title>The genomes of Aspergillus section Nigri reveals drivers in fungal speciation.</title>
        <authorList>
            <consortium name="DOE Joint Genome Institute"/>
            <person name="Vesth T.C."/>
            <person name="Nybo J."/>
            <person name="Theobald S."/>
            <person name="Brandl J."/>
            <person name="Frisvad J.C."/>
            <person name="Nielsen K.F."/>
            <person name="Lyhne E.K."/>
            <person name="Kogle M.E."/>
            <person name="Kuo A."/>
            <person name="Riley R."/>
            <person name="Clum A."/>
            <person name="Nolan M."/>
            <person name="Lipzen A."/>
            <person name="Salamov A."/>
            <person name="Henrissat B."/>
            <person name="Wiebenga A."/>
            <person name="De vries R.P."/>
            <person name="Grigoriev I.V."/>
            <person name="Mortensen U.H."/>
            <person name="Andersen M.R."/>
            <person name="Baker S.E."/>
        </authorList>
    </citation>
    <scope>NUCLEOTIDE SEQUENCE [LARGE SCALE GENOMIC DNA]</scope>
    <source>
        <strain evidence="2 3">CBS 114.51</strain>
    </source>
</reference>
<keyword evidence="3" id="KW-1185">Reference proteome</keyword>
<dbReference type="EMBL" id="KZ824777">
    <property type="protein sequence ID" value="RAH84544.1"/>
    <property type="molecule type" value="Genomic_DNA"/>
</dbReference>
<dbReference type="AlphaFoldDB" id="A0A8T8X9J5"/>
<evidence type="ECO:0000313" key="3">
    <source>
        <dbReference type="Proteomes" id="UP000249497"/>
    </source>
</evidence>
<proteinExistence type="predicted"/>
<dbReference type="PROSITE" id="PS51257">
    <property type="entry name" value="PROKAR_LIPOPROTEIN"/>
    <property type="match status" value="1"/>
</dbReference>
<organism evidence="2 3">
    <name type="scientific">Aspergillus japonicus CBS 114.51</name>
    <dbReference type="NCBI Taxonomy" id="1448312"/>
    <lineage>
        <taxon>Eukaryota</taxon>
        <taxon>Fungi</taxon>
        <taxon>Dikarya</taxon>
        <taxon>Ascomycota</taxon>
        <taxon>Pezizomycotina</taxon>
        <taxon>Eurotiomycetes</taxon>
        <taxon>Eurotiomycetidae</taxon>
        <taxon>Eurotiales</taxon>
        <taxon>Aspergillaceae</taxon>
        <taxon>Aspergillus</taxon>
        <taxon>Aspergillus subgen. Circumdati</taxon>
    </lineage>
</organism>
<dbReference type="GeneID" id="37170660"/>
<name>A0A8T8X9J5_ASPJA</name>